<comment type="subcellular location">
    <subcellularLocation>
        <location evidence="5">Cytoplasm</location>
    </subcellularLocation>
</comment>
<keyword evidence="3 5" id="KW-0067">ATP-binding</keyword>
<dbReference type="HAMAP" id="MF_00376">
    <property type="entry name" value="Dephospho_CoA_kinase"/>
    <property type="match status" value="1"/>
</dbReference>
<dbReference type="InterPro" id="IPR027417">
    <property type="entry name" value="P-loop_NTPase"/>
</dbReference>
<evidence type="ECO:0000256" key="1">
    <source>
        <dbReference type="ARBA" id="ARBA00009018"/>
    </source>
</evidence>
<reference evidence="7 8" key="1">
    <citation type="journal article" date="2014" name="Int. J. Syst. Evol. Microbiol.">
        <title>Solimonas terrae sp. nov., isolated from soil.</title>
        <authorList>
            <person name="Kim S.J."/>
            <person name="Moon J.Y."/>
            <person name="Weon H.Y."/>
            <person name="Ahn J.H."/>
            <person name="Chen W.M."/>
            <person name="Kwon S.W."/>
        </authorList>
    </citation>
    <scope>NUCLEOTIDE SEQUENCE [LARGE SCALE GENOMIC DNA]</scope>
    <source>
        <strain evidence="7 8">KIS83-12</strain>
    </source>
</reference>
<dbReference type="UniPathway" id="UPA00241">
    <property type="reaction ID" value="UER00356"/>
</dbReference>
<keyword evidence="5 7" id="KW-0808">Transferase</keyword>
<dbReference type="CDD" id="cd02022">
    <property type="entry name" value="DPCK"/>
    <property type="match status" value="1"/>
</dbReference>
<dbReference type="GO" id="GO:0005524">
    <property type="term" value="F:ATP binding"/>
    <property type="evidence" value="ECO:0007669"/>
    <property type="project" value="UniProtKB-UniRule"/>
</dbReference>
<gene>
    <name evidence="5" type="primary">coaE</name>
    <name evidence="7" type="ORF">G7Y85_18025</name>
</gene>
<evidence type="ECO:0000256" key="5">
    <source>
        <dbReference type="HAMAP-Rule" id="MF_00376"/>
    </source>
</evidence>
<keyword evidence="5 7" id="KW-0418">Kinase</keyword>
<dbReference type="EMBL" id="JAAMOW010000010">
    <property type="protein sequence ID" value="NGY06675.1"/>
    <property type="molecule type" value="Genomic_DNA"/>
</dbReference>
<proteinExistence type="inferred from homology"/>
<evidence type="ECO:0000256" key="6">
    <source>
        <dbReference type="NCBIfam" id="TIGR00152"/>
    </source>
</evidence>
<dbReference type="NCBIfam" id="TIGR00152">
    <property type="entry name" value="dephospho-CoA kinase"/>
    <property type="match status" value="1"/>
</dbReference>
<name>A0A6M2BWL0_9GAMM</name>
<evidence type="ECO:0000313" key="7">
    <source>
        <dbReference type="EMBL" id="NGY06675.1"/>
    </source>
</evidence>
<dbReference type="Pfam" id="PF01121">
    <property type="entry name" value="CoaE"/>
    <property type="match status" value="1"/>
</dbReference>
<dbReference type="Proteomes" id="UP000472676">
    <property type="component" value="Unassembled WGS sequence"/>
</dbReference>
<comment type="similarity">
    <text evidence="1 5">Belongs to the CoaE family.</text>
</comment>
<dbReference type="AlphaFoldDB" id="A0A6M2BWL0"/>
<protein>
    <recommendedName>
        <fullName evidence="5 6">Dephospho-CoA kinase</fullName>
        <ecNumber evidence="5 6">2.7.1.24</ecNumber>
    </recommendedName>
    <alternativeName>
        <fullName evidence="5">Dephosphocoenzyme A kinase</fullName>
    </alternativeName>
</protein>
<sequence length="220" mass="24189">MPLTIGLTGGIASGKSLVQARFEALQVPVLDADQVSRDIVMPGSPALAEIAQTFGDEFLLASGELDRRRLRGQVFGHPDALRKLEAITHPRIRAAMMRWREAQTAPYCMLSVAILIEARMHDLVDRVLLVDAPVEFQFARLTKRDGIDEALARQMLAAQSDRETRLGMAHDVLDNSGDIATTEAAVDELHHFYLRLAARGEPHAAGLRLPHSVNSVTIKI</sequence>
<accession>A0A6M2BWL0</accession>
<dbReference type="GO" id="GO:0005737">
    <property type="term" value="C:cytoplasm"/>
    <property type="evidence" value="ECO:0007669"/>
    <property type="project" value="UniProtKB-SubCell"/>
</dbReference>
<comment type="function">
    <text evidence="5">Catalyzes the phosphorylation of the 3'-hydroxyl group of dephosphocoenzyme A to form coenzyme A.</text>
</comment>
<comment type="pathway">
    <text evidence="5">Cofactor biosynthesis; coenzyme A biosynthesis; CoA from (R)-pantothenate: step 5/5.</text>
</comment>
<comment type="caution">
    <text evidence="7">The sequence shown here is derived from an EMBL/GenBank/DDBJ whole genome shotgun (WGS) entry which is preliminary data.</text>
</comment>
<keyword evidence="8" id="KW-1185">Reference proteome</keyword>
<evidence type="ECO:0000256" key="2">
    <source>
        <dbReference type="ARBA" id="ARBA00022741"/>
    </source>
</evidence>
<dbReference type="PANTHER" id="PTHR10695:SF46">
    <property type="entry name" value="BIFUNCTIONAL COENZYME A SYNTHASE-RELATED"/>
    <property type="match status" value="1"/>
</dbReference>
<dbReference type="Gene3D" id="3.40.50.300">
    <property type="entry name" value="P-loop containing nucleotide triphosphate hydrolases"/>
    <property type="match status" value="1"/>
</dbReference>
<organism evidence="7 8">
    <name type="scientific">Solimonas terrae</name>
    <dbReference type="NCBI Taxonomy" id="1396819"/>
    <lineage>
        <taxon>Bacteria</taxon>
        <taxon>Pseudomonadati</taxon>
        <taxon>Pseudomonadota</taxon>
        <taxon>Gammaproteobacteria</taxon>
        <taxon>Nevskiales</taxon>
        <taxon>Nevskiaceae</taxon>
        <taxon>Solimonas</taxon>
    </lineage>
</organism>
<evidence type="ECO:0000313" key="8">
    <source>
        <dbReference type="Proteomes" id="UP000472676"/>
    </source>
</evidence>
<evidence type="ECO:0000256" key="4">
    <source>
        <dbReference type="ARBA" id="ARBA00022993"/>
    </source>
</evidence>
<dbReference type="PANTHER" id="PTHR10695">
    <property type="entry name" value="DEPHOSPHO-COA KINASE-RELATED"/>
    <property type="match status" value="1"/>
</dbReference>
<dbReference type="InterPro" id="IPR001977">
    <property type="entry name" value="Depp_CoAkinase"/>
</dbReference>
<keyword evidence="5" id="KW-0963">Cytoplasm</keyword>
<comment type="catalytic activity">
    <reaction evidence="5">
        <text>3'-dephospho-CoA + ATP = ADP + CoA + H(+)</text>
        <dbReference type="Rhea" id="RHEA:18245"/>
        <dbReference type="ChEBI" id="CHEBI:15378"/>
        <dbReference type="ChEBI" id="CHEBI:30616"/>
        <dbReference type="ChEBI" id="CHEBI:57287"/>
        <dbReference type="ChEBI" id="CHEBI:57328"/>
        <dbReference type="ChEBI" id="CHEBI:456216"/>
        <dbReference type="EC" id="2.7.1.24"/>
    </reaction>
</comment>
<dbReference type="GO" id="GO:0015937">
    <property type="term" value="P:coenzyme A biosynthetic process"/>
    <property type="evidence" value="ECO:0007669"/>
    <property type="project" value="UniProtKB-UniRule"/>
</dbReference>
<evidence type="ECO:0000256" key="3">
    <source>
        <dbReference type="ARBA" id="ARBA00022840"/>
    </source>
</evidence>
<feature type="binding site" evidence="5">
    <location>
        <begin position="12"/>
        <end position="17"/>
    </location>
    <ligand>
        <name>ATP</name>
        <dbReference type="ChEBI" id="CHEBI:30616"/>
    </ligand>
</feature>
<dbReference type="GO" id="GO:0004140">
    <property type="term" value="F:dephospho-CoA kinase activity"/>
    <property type="evidence" value="ECO:0007669"/>
    <property type="project" value="UniProtKB-UniRule"/>
</dbReference>
<dbReference type="RefSeq" id="WP_166260733.1">
    <property type="nucleotide sequence ID" value="NZ_JAAMOW010000010.1"/>
</dbReference>
<keyword evidence="2 5" id="KW-0547">Nucleotide-binding</keyword>
<dbReference type="EC" id="2.7.1.24" evidence="5 6"/>
<dbReference type="SUPFAM" id="SSF52540">
    <property type="entry name" value="P-loop containing nucleoside triphosphate hydrolases"/>
    <property type="match status" value="1"/>
</dbReference>
<keyword evidence="4 5" id="KW-0173">Coenzyme A biosynthesis</keyword>
<dbReference type="PROSITE" id="PS51219">
    <property type="entry name" value="DPCK"/>
    <property type="match status" value="1"/>
</dbReference>